<organism evidence="1">
    <name type="scientific">Harvfovirus sp</name>
    <dbReference type="NCBI Taxonomy" id="2487768"/>
    <lineage>
        <taxon>Viruses</taxon>
        <taxon>Varidnaviria</taxon>
        <taxon>Bamfordvirae</taxon>
        <taxon>Nucleocytoviricota</taxon>
        <taxon>Megaviricetes</taxon>
        <taxon>Imitervirales</taxon>
        <taxon>Mimiviridae</taxon>
        <taxon>Klosneuvirinae</taxon>
    </lineage>
</organism>
<evidence type="ECO:0000313" key="1">
    <source>
        <dbReference type="EMBL" id="AYV81443.1"/>
    </source>
</evidence>
<reference evidence="1" key="1">
    <citation type="submission" date="2018-10" db="EMBL/GenBank/DDBJ databases">
        <title>Hidden diversity of soil giant viruses.</title>
        <authorList>
            <person name="Schulz F."/>
            <person name="Alteio L."/>
            <person name="Goudeau D."/>
            <person name="Ryan E.M."/>
            <person name="Malmstrom R.R."/>
            <person name="Blanchard J."/>
            <person name="Woyke T."/>
        </authorList>
    </citation>
    <scope>NUCLEOTIDE SEQUENCE</scope>
    <source>
        <strain evidence="1">HAV1</strain>
    </source>
</reference>
<sequence length="51" mass="5924">MRLCFCRVKNICDSGQNQSIDDNYDSLTADFQKIDNKNLSNGQNIYVFIFL</sequence>
<proteinExistence type="predicted"/>
<dbReference type="EMBL" id="MK072276">
    <property type="protein sequence ID" value="AYV81443.1"/>
    <property type="molecule type" value="Genomic_DNA"/>
</dbReference>
<accession>A0A3G5A6I0</accession>
<name>A0A3G5A6I0_9VIRU</name>
<gene>
    <name evidence="1" type="ORF">Harvfovirus34_8</name>
</gene>
<protein>
    <submittedName>
        <fullName evidence="1">Uncharacterized protein</fullName>
    </submittedName>
</protein>